<evidence type="ECO:0000256" key="6">
    <source>
        <dbReference type="ARBA" id="ARBA00047615"/>
    </source>
</evidence>
<organism evidence="10 11">
    <name type="scientific">SAR86 cluster bacterium</name>
    <dbReference type="NCBI Taxonomy" id="2030880"/>
    <lineage>
        <taxon>Bacteria</taxon>
        <taxon>Pseudomonadati</taxon>
        <taxon>Pseudomonadota</taxon>
        <taxon>Gammaproteobacteria</taxon>
        <taxon>SAR86 cluster</taxon>
    </lineage>
</organism>
<dbReference type="EC" id="2.7.4.25" evidence="8"/>
<dbReference type="EMBL" id="CP097966">
    <property type="protein sequence ID" value="URQ62972.1"/>
    <property type="molecule type" value="Genomic_DNA"/>
</dbReference>
<dbReference type="InterPro" id="IPR003136">
    <property type="entry name" value="Cytidylate_kin"/>
</dbReference>
<evidence type="ECO:0000256" key="4">
    <source>
        <dbReference type="ARBA" id="ARBA00022777"/>
    </source>
</evidence>
<accession>A0A9Q8X278</accession>
<comment type="similarity">
    <text evidence="1 8">Belongs to the cytidylate kinase family. Type 1 subfamily.</text>
</comment>
<dbReference type="InterPro" id="IPR027417">
    <property type="entry name" value="P-loop_NTPase"/>
</dbReference>
<dbReference type="Pfam" id="PF02224">
    <property type="entry name" value="Cytidylate_kin"/>
    <property type="match status" value="1"/>
</dbReference>
<keyword evidence="8" id="KW-0963">Cytoplasm</keyword>
<evidence type="ECO:0000256" key="3">
    <source>
        <dbReference type="ARBA" id="ARBA00022741"/>
    </source>
</evidence>
<evidence type="ECO:0000256" key="8">
    <source>
        <dbReference type="HAMAP-Rule" id="MF_00238"/>
    </source>
</evidence>
<evidence type="ECO:0000256" key="5">
    <source>
        <dbReference type="ARBA" id="ARBA00022840"/>
    </source>
</evidence>
<evidence type="ECO:0000256" key="2">
    <source>
        <dbReference type="ARBA" id="ARBA00022679"/>
    </source>
</evidence>
<comment type="catalytic activity">
    <reaction evidence="7 8">
        <text>CMP + ATP = CDP + ADP</text>
        <dbReference type="Rhea" id="RHEA:11600"/>
        <dbReference type="ChEBI" id="CHEBI:30616"/>
        <dbReference type="ChEBI" id="CHEBI:58069"/>
        <dbReference type="ChEBI" id="CHEBI:60377"/>
        <dbReference type="ChEBI" id="CHEBI:456216"/>
        <dbReference type="EC" id="2.7.4.25"/>
    </reaction>
</comment>
<proteinExistence type="inferred from homology"/>
<feature type="binding site" evidence="8">
    <location>
        <begin position="9"/>
        <end position="17"/>
    </location>
    <ligand>
        <name>ATP</name>
        <dbReference type="ChEBI" id="CHEBI:30616"/>
    </ligand>
</feature>
<dbReference type="Gene3D" id="3.40.50.300">
    <property type="entry name" value="P-loop containing nucleotide triphosphate hydrolases"/>
    <property type="match status" value="1"/>
</dbReference>
<dbReference type="HAMAP" id="MF_00238">
    <property type="entry name" value="Cytidyl_kinase_type1"/>
    <property type="match status" value="1"/>
</dbReference>
<feature type="domain" description="Cytidylate kinase" evidence="9">
    <location>
        <begin position="5"/>
        <end position="210"/>
    </location>
</feature>
<dbReference type="GO" id="GO:0005737">
    <property type="term" value="C:cytoplasm"/>
    <property type="evidence" value="ECO:0007669"/>
    <property type="project" value="UniProtKB-SubCell"/>
</dbReference>
<dbReference type="AlphaFoldDB" id="A0A9Q8X278"/>
<reference evidence="10" key="1">
    <citation type="submission" date="2022-05" db="EMBL/GenBank/DDBJ databases">
        <title>Single-amplified genomics reveal most streamlined microbe among free-living bacteria.</title>
        <authorList>
            <person name="Roda-Garcia J."/>
            <person name="Haro-Moreno J.M."/>
            <person name="Rodriguez-Valera F."/>
            <person name="Almagro-Moreno S."/>
            <person name="Lopez-Perez M."/>
        </authorList>
    </citation>
    <scope>NUCLEOTIDE SEQUENCE</scope>
    <source>
        <strain evidence="10">TMED112-D2-2</strain>
    </source>
</reference>
<keyword evidence="11" id="KW-1185">Reference proteome</keyword>
<comment type="subcellular location">
    <subcellularLocation>
        <location evidence="8">Cytoplasm</location>
    </subcellularLocation>
</comment>
<dbReference type="SUPFAM" id="SSF52540">
    <property type="entry name" value="P-loop containing nucleoside triphosphate hydrolases"/>
    <property type="match status" value="1"/>
</dbReference>
<name>A0A9Q8X278_9GAMM</name>
<dbReference type="GO" id="GO:0036431">
    <property type="term" value="F:dCMP kinase activity"/>
    <property type="evidence" value="ECO:0007669"/>
    <property type="project" value="InterPro"/>
</dbReference>
<keyword evidence="2 8" id="KW-0808">Transferase</keyword>
<dbReference type="NCBIfam" id="TIGR00017">
    <property type="entry name" value="cmk"/>
    <property type="match status" value="1"/>
</dbReference>
<evidence type="ECO:0000259" key="9">
    <source>
        <dbReference type="Pfam" id="PF02224"/>
    </source>
</evidence>
<comment type="catalytic activity">
    <reaction evidence="6 8">
        <text>dCMP + ATP = dCDP + ADP</text>
        <dbReference type="Rhea" id="RHEA:25094"/>
        <dbReference type="ChEBI" id="CHEBI:30616"/>
        <dbReference type="ChEBI" id="CHEBI:57566"/>
        <dbReference type="ChEBI" id="CHEBI:58593"/>
        <dbReference type="ChEBI" id="CHEBI:456216"/>
        <dbReference type="EC" id="2.7.4.25"/>
    </reaction>
</comment>
<dbReference type="InterPro" id="IPR011994">
    <property type="entry name" value="Cytidylate_kinase_dom"/>
</dbReference>
<evidence type="ECO:0000256" key="7">
    <source>
        <dbReference type="ARBA" id="ARBA00048478"/>
    </source>
</evidence>
<protein>
    <recommendedName>
        <fullName evidence="8">Cytidylate kinase</fullName>
        <shortName evidence="8">CK</shortName>
        <ecNumber evidence="8">2.7.4.25</ecNumber>
    </recommendedName>
    <alternativeName>
        <fullName evidence="8">Cytidine monophosphate kinase</fullName>
        <shortName evidence="8">CMP kinase</shortName>
    </alternativeName>
</protein>
<dbReference type="GO" id="GO:0005524">
    <property type="term" value="F:ATP binding"/>
    <property type="evidence" value="ECO:0007669"/>
    <property type="project" value="UniProtKB-UniRule"/>
</dbReference>
<gene>
    <name evidence="8 10" type="primary">cmk</name>
    <name evidence="10" type="ORF">M9B40_04425</name>
</gene>
<evidence type="ECO:0000313" key="11">
    <source>
        <dbReference type="Proteomes" id="UP001056381"/>
    </source>
</evidence>
<sequence length="213" mass="24206">MVPIVTIDGPSGSGKGALSKALAIKKKWNYLDSGLIYRCFAYLFSEGFKNIEEEIINIEHSYDEDSEEISFNGNKITNIIRGRDITTLSSELSQKSDVRERLLQIQKSYLKEPGLVAEGRDMSTRVFPDSKVKIFLTAGINERVNRRANQLRNAGQKVNISKLKSEIEARDFKDSNRRVSPLRESNDSILIDNTSKSVEETLEVIEELINERY</sequence>
<evidence type="ECO:0000313" key="10">
    <source>
        <dbReference type="EMBL" id="URQ62972.1"/>
    </source>
</evidence>
<dbReference type="GO" id="GO:0006220">
    <property type="term" value="P:pyrimidine nucleotide metabolic process"/>
    <property type="evidence" value="ECO:0007669"/>
    <property type="project" value="UniProtKB-UniRule"/>
</dbReference>
<evidence type="ECO:0000256" key="1">
    <source>
        <dbReference type="ARBA" id="ARBA00009427"/>
    </source>
</evidence>
<keyword evidence="4 8" id="KW-0418">Kinase</keyword>
<keyword evidence="3 8" id="KW-0547">Nucleotide-binding</keyword>
<dbReference type="CDD" id="cd02020">
    <property type="entry name" value="CMPK"/>
    <property type="match status" value="1"/>
</dbReference>
<dbReference type="Proteomes" id="UP001056381">
    <property type="component" value="Chromosome"/>
</dbReference>
<keyword evidence="5 8" id="KW-0067">ATP-binding</keyword>